<feature type="binding site" evidence="16">
    <location>
        <position position="107"/>
    </location>
    <ligand>
        <name>S-adenosyl-L-methionine</name>
        <dbReference type="ChEBI" id="CHEBI:59789"/>
        <label>1</label>
    </ligand>
</feature>
<keyword evidence="9 15" id="KW-0560">Oxidoreductase</keyword>
<sequence>MWTYHPDLLERPVPRYTSYPTAADFVDSVGVAEHEAALDGIAPGQCMSLYVHIPFCEQICWYCGCNTAKSNHVARLDSYLNALNAEIDLVAQRLSGNGRVKRIAFGGGSPNALGPLRFTRLLDMLMLSFRLENPLFSIELDPRSFTDDWARVIQGAQISHASLGVQTFDPELQQAIGRVQPKKDIIATVDALRRAGISSLNLDMMYGLPGQSRAELDSCLTQAIALQPDRIALFGYAHVPTLIPRQRQIDDSELPGATERFAMAKLGYERLVDAGYYPVGFDHFALPHDRLAKVAKSGILRRNFQGFTDDQSDVLLGLGASAISEFPDLIVQNAKNIGDYRRRLEAGGLSSSRGIRRTLDDQRRAAIIADILCHGSADLSALHDGGGNCGQLAPFMERGLVTYHDYVLRLAPEGLPYARAIAAQFDSYRNLAPKVLSSAI</sequence>
<evidence type="ECO:0000256" key="7">
    <source>
        <dbReference type="ARBA" id="ARBA00022691"/>
    </source>
</evidence>
<evidence type="ECO:0000256" key="15">
    <source>
        <dbReference type="PIRNR" id="PIRNR000167"/>
    </source>
</evidence>
<dbReference type="Pfam" id="PF04055">
    <property type="entry name" value="Radical_SAM"/>
    <property type="match status" value="1"/>
</dbReference>
<keyword evidence="20" id="KW-1185">Reference proteome</keyword>
<protein>
    <recommendedName>
        <fullName evidence="15">Coproporphyrinogen-III oxidase</fullName>
        <ecNumber evidence="15">1.3.98.3</ecNumber>
    </recommendedName>
</protein>
<evidence type="ECO:0000256" key="14">
    <source>
        <dbReference type="ARBA" id="ARBA00048321"/>
    </source>
</evidence>
<evidence type="ECO:0000259" key="18">
    <source>
        <dbReference type="PROSITE" id="PS51918"/>
    </source>
</evidence>
<evidence type="ECO:0000256" key="5">
    <source>
        <dbReference type="ARBA" id="ARBA00022485"/>
    </source>
</evidence>
<dbReference type="PROSITE" id="PS51918">
    <property type="entry name" value="RADICAL_SAM"/>
    <property type="match status" value="1"/>
</dbReference>
<comment type="cofactor">
    <cofactor evidence="15 17">
        <name>[4Fe-4S] cluster</name>
        <dbReference type="ChEBI" id="CHEBI:49883"/>
    </cofactor>
    <text evidence="15 17">Binds 1 [4Fe-4S] cluster. The cluster is coordinated with 3 cysteines and an exchangeable S-adenosyl-L-methionine.</text>
</comment>
<dbReference type="GO" id="GO:0004109">
    <property type="term" value="F:coproporphyrinogen oxidase activity"/>
    <property type="evidence" value="ECO:0007669"/>
    <property type="project" value="InterPro"/>
</dbReference>
<evidence type="ECO:0000256" key="11">
    <source>
        <dbReference type="ARBA" id="ARBA00023014"/>
    </source>
</evidence>
<keyword evidence="12 15" id="KW-0627">Porphyrin biosynthesis</keyword>
<keyword evidence="5 15" id="KW-0004">4Fe-4S</keyword>
<dbReference type="EC" id="1.3.98.3" evidence="15"/>
<keyword evidence="10 15" id="KW-0408">Iron</keyword>
<evidence type="ECO:0000256" key="9">
    <source>
        <dbReference type="ARBA" id="ARBA00023002"/>
    </source>
</evidence>
<comment type="catalytic activity">
    <reaction evidence="14 15">
        <text>coproporphyrinogen III + 2 S-adenosyl-L-methionine = protoporphyrinogen IX + 2 5'-deoxyadenosine + 2 L-methionine + 2 CO2</text>
        <dbReference type="Rhea" id="RHEA:15425"/>
        <dbReference type="ChEBI" id="CHEBI:16526"/>
        <dbReference type="ChEBI" id="CHEBI:17319"/>
        <dbReference type="ChEBI" id="CHEBI:57307"/>
        <dbReference type="ChEBI" id="CHEBI:57309"/>
        <dbReference type="ChEBI" id="CHEBI:57844"/>
        <dbReference type="ChEBI" id="CHEBI:59789"/>
        <dbReference type="EC" id="1.3.98.3"/>
    </reaction>
</comment>
<organism evidence="19 20">
    <name type="scientific">Alterisphingorhabdus coralli</name>
    <dbReference type="NCBI Taxonomy" id="3071408"/>
    <lineage>
        <taxon>Bacteria</taxon>
        <taxon>Pseudomonadati</taxon>
        <taxon>Pseudomonadota</taxon>
        <taxon>Alphaproteobacteria</taxon>
        <taxon>Sphingomonadales</taxon>
        <taxon>Sphingomonadaceae</taxon>
        <taxon>Alterisphingorhabdus (ex Yan et al. 2024)</taxon>
    </lineage>
</organism>
<evidence type="ECO:0000256" key="10">
    <source>
        <dbReference type="ARBA" id="ARBA00023004"/>
    </source>
</evidence>
<dbReference type="NCBIfam" id="TIGR00538">
    <property type="entry name" value="hemN"/>
    <property type="match status" value="1"/>
</dbReference>
<comment type="subcellular location">
    <subcellularLocation>
        <location evidence="1 15">Cytoplasm</location>
    </subcellularLocation>
</comment>
<dbReference type="InterPro" id="IPR023404">
    <property type="entry name" value="rSAM_horseshoe"/>
</dbReference>
<comment type="similarity">
    <text evidence="3 15">Belongs to the anaerobic coproporphyrinogen-III oxidase family.</text>
</comment>
<dbReference type="GO" id="GO:0005737">
    <property type="term" value="C:cytoplasm"/>
    <property type="evidence" value="ECO:0007669"/>
    <property type="project" value="UniProtKB-SubCell"/>
</dbReference>
<dbReference type="SFLD" id="SFLDG01065">
    <property type="entry name" value="anaerobic_coproporphyrinogen-I"/>
    <property type="match status" value="1"/>
</dbReference>
<keyword evidence="11 15" id="KW-0411">Iron-sulfur</keyword>
<comment type="pathway">
    <text evidence="2 15">Porphyrin-containing compound metabolism; protoporphyrin-IX biosynthesis; protoporphyrinogen-IX from coproporphyrinogen-III (AdoMet route): step 1/1.</text>
</comment>
<evidence type="ECO:0000256" key="6">
    <source>
        <dbReference type="ARBA" id="ARBA00022490"/>
    </source>
</evidence>
<dbReference type="InterPro" id="IPR004558">
    <property type="entry name" value="Coprogen_oxidase_HemN"/>
</dbReference>
<feature type="binding site" evidence="16">
    <location>
        <position position="166"/>
    </location>
    <ligand>
        <name>S-adenosyl-L-methionine</name>
        <dbReference type="ChEBI" id="CHEBI:59789"/>
        <label>2</label>
    </ligand>
</feature>
<dbReference type="SUPFAM" id="SSF102114">
    <property type="entry name" value="Radical SAM enzymes"/>
    <property type="match status" value="1"/>
</dbReference>
<feature type="binding site" evidence="17">
    <location>
        <position position="56"/>
    </location>
    <ligand>
        <name>[4Fe-4S] cluster</name>
        <dbReference type="ChEBI" id="CHEBI:49883"/>
        <note>4Fe-4S-S-AdoMet</note>
    </ligand>
</feature>
<dbReference type="CDD" id="cd01335">
    <property type="entry name" value="Radical_SAM"/>
    <property type="match status" value="1"/>
</dbReference>
<evidence type="ECO:0000256" key="16">
    <source>
        <dbReference type="PIRSR" id="PIRSR000167-1"/>
    </source>
</evidence>
<dbReference type="PIRSF" id="PIRSF000167">
    <property type="entry name" value="HemN"/>
    <property type="match status" value="1"/>
</dbReference>
<reference evidence="19 20" key="1">
    <citation type="submission" date="2023-10" db="EMBL/GenBank/DDBJ databases">
        <title>Complete genome sequence of a Sphingomonadaceae bacterium.</title>
        <authorList>
            <person name="Yan C."/>
        </authorList>
    </citation>
    <scope>NUCLEOTIDE SEQUENCE [LARGE SCALE GENOMIC DNA]</scope>
    <source>
        <strain evidence="19 20">SCSIO 66989</strain>
    </source>
</reference>
<dbReference type="Gene3D" id="1.10.10.920">
    <property type="match status" value="1"/>
</dbReference>
<dbReference type="InterPro" id="IPR007197">
    <property type="entry name" value="rSAM"/>
</dbReference>
<dbReference type="AlphaFoldDB" id="A0AA97F6J6"/>
<evidence type="ECO:0000256" key="4">
    <source>
        <dbReference type="ARBA" id="ARBA00011245"/>
    </source>
</evidence>
<dbReference type="PANTHER" id="PTHR13932:SF6">
    <property type="entry name" value="OXYGEN-INDEPENDENT COPROPORPHYRINOGEN III OXIDASE"/>
    <property type="match status" value="1"/>
</dbReference>
<dbReference type="InterPro" id="IPR034505">
    <property type="entry name" value="Coproporphyrinogen-III_oxidase"/>
</dbReference>
<feature type="binding site" evidence="16">
    <location>
        <position position="203"/>
    </location>
    <ligand>
        <name>S-adenosyl-L-methionine</name>
        <dbReference type="ChEBI" id="CHEBI:59789"/>
        <label>2</label>
    </ligand>
</feature>
<accession>A0AA97F6J6</accession>
<dbReference type="PANTHER" id="PTHR13932">
    <property type="entry name" value="COPROPORPHYRINIGEN III OXIDASE"/>
    <property type="match status" value="1"/>
</dbReference>
<feature type="binding site" evidence="16">
    <location>
        <position position="323"/>
    </location>
    <ligand>
        <name>S-adenosyl-L-methionine</name>
        <dbReference type="ChEBI" id="CHEBI:59789"/>
        <label>1</label>
    </ligand>
</feature>
<feature type="binding site" evidence="16">
    <location>
        <position position="237"/>
    </location>
    <ligand>
        <name>S-adenosyl-L-methionine</name>
        <dbReference type="ChEBI" id="CHEBI:59789"/>
        <label>2</label>
    </ligand>
</feature>
<feature type="binding site" evidence="16">
    <location>
        <position position="139"/>
    </location>
    <ligand>
        <name>S-adenosyl-L-methionine</name>
        <dbReference type="ChEBI" id="CHEBI:59789"/>
        <label>1</label>
    </ligand>
</feature>
<dbReference type="GO" id="GO:0006782">
    <property type="term" value="P:protoporphyrinogen IX biosynthetic process"/>
    <property type="evidence" value="ECO:0007669"/>
    <property type="project" value="TreeGrafter"/>
</dbReference>
<evidence type="ECO:0000313" key="19">
    <source>
        <dbReference type="EMBL" id="WOE75329.1"/>
    </source>
</evidence>
<dbReference type="SMART" id="SM00729">
    <property type="entry name" value="Elp3"/>
    <property type="match status" value="1"/>
</dbReference>
<dbReference type="SFLD" id="SFLDS00029">
    <property type="entry name" value="Radical_SAM"/>
    <property type="match status" value="1"/>
</dbReference>
<proteinExistence type="inferred from homology"/>
<feature type="domain" description="Radical SAM core" evidence="18">
    <location>
        <begin position="41"/>
        <end position="282"/>
    </location>
</feature>
<keyword evidence="8 15" id="KW-0479">Metal-binding</keyword>
<keyword evidence="7 15" id="KW-0949">S-adenosyl-L-methionine</keyword>
<evidence type="ECO:0000256" key="12">
    <source>
        <dbReference type="ARBA" id="ARBA00023244"/>
    </source>
</evidence>
<evidence type="ECO:0000256" key="3">
    <source>
        <dbReference type="ARBA" id="ARBA00005493"/>
    </source>
</evidence>
<dbReference type="Gene3D" id="3.80.30.20">
    <property type="entry name" value="tm_1862 like domain"/>
    <property type="match status" value="1"/>
</dbReference>
<dbReference type="EMBL" id="CP136594">
    <property type="protein sequence ID" value="WOE75329.1"/>
    <property type="molecule type" value="Genomic_DNA"/>
</dbReference>
<evidence type="ECO:0000256" key="17">
    <source>
        <dbReference type="PIRSR" id="PIRSR000167-2"/>
    </source>
</evidence>
<dbReference type="Proteomes" id="UP001302429">
    <property type="component" value="Chromosome"/>
</dbReference>
<dbReference type="GO" id="GO:0051989">
    <property type="term" value="F:coproporphyrinogen dehydrogenase activity"/>
    <property type="evidence" value="ECO:0007669"/>
    <property type="project" value="UniProtKB-EC"/>
</dbReference>
<evidence type="ECO:0000256" key="13">
    <source>
        <dbReference type="ARBA" id="ARBA00024295"/>
    </source>
</evidence>
<feature type="binding site" evidence="16">
    <location>
        <position position="50"/>
    </location>
    <ligand>
        <name>S-adenosyl-L-methionine</name>
        <dbReference type="ChEBI" id="CHEBI:59789"/>
        <label>1</label>
    </ligand>
</feature>
<comment type="subunit">
    <text evidence="4">Monomer.</text>
</comment>
<evidence type="ECO:0000256" key="8">
    <source>
        <dbReference type="ARBA" id="ARBA00022723"/>
    </source>
</evidence>
<feature type="binding site" evidence="17">
    <location>
        <position position="60"/>
    </location>
    <ligand>
        <name>[4Fe-4S] cluster</name>
        <dbReference type="ChEBI" id="CHEBI:49883"/>
        <note>4Fe-4S-S-AdoMet</note>
    </ligand>
</feature>
<dbReference type="InterPro" id="IPR006638">
    <property type="entry name" value="Elp3/MiaA/NifB-like_rSAM"/>
</dbReference>
<dbReference type="RefSeq" id="WP_317082137.1">
    <property type="nucleotide sequence ID" value="NZ_CP136594.1"/>
</dbReference>
<evidence type="ECO:0000313" key="20">
    <source>
        <dbReference type="Proteomes" id="UP001302429"/>
    </source>
</evidence>
<feature type="binding site" evidence="16">
    <location>
        <position position="178"/>
    </location>
    <ligand>
        <name>S-adenosyl-L-methionine</name>
        <dbReference type="ChEBI" id="CHEBI:59789"/>
        <label>2</label>
    </ligand>
</feature>
<evidence type="ECO:0000256" key="2">
    <source>
        <dbReference type="ARBA" id="ARBA00004785"/>
    </source>
</evidence>
<name>A0AA97F6J6_9SPHN</name>
<dbReference type="GO" id="GO:0051539">
    <property type="term" value="F:4 iron, 4 sulfur cluster binding"/>
    <property type="evidence" value="ECO:0007669"/>
    <property type="project" value="UniProtKB-KW"/>
</dbReference>
<feature type="binding site" evidence="17">
    <location>
        <position position="63"/>
    </location>
    <ligand>
        <name>[4Fe-4S] cluster</name>
        <dbReference type="ChEBI" id="CHEBI:49883"/>
        <note>4Fe-4S-S-AdoMet</note>
    </ligand>
</feature>
<dbReference type="KEGG" id="acoa:RB602_01030"/>
<evidence type="ECO:0000256" key="1">
    <source>
        <dbReference type="ARBA" id="ARBA00004496"/>
    </source>
</evidence>
<dbReference type="InterPro" id="IPR058240">
    <property type="entry name" value="rSAM_sf"/>
</dbReference>
<gene>
    <name evidence="19" type="primary">hemN</name>
    <name evidence="19" type="ORF">RB602_01030</name>
</gene>
<feature type="binding site" evidence="16">
    <location>
        <begin position="62"/>
        <end position="64"/>
    </location>
    <ligand>
        <name>S-adenosyl-L-methionine</name>
        <dbReference type="ChEBI" id="CHEBI:59789"/>
        <label>2</label>
    </ligand>
</feature>
<keyword evidence="6 15" id="KW-0963">Cytoplasm</keyword>
<comment type="function">
    <text evidence="13">Involved in the heme biosynthesis. Catalyzes the anaerobic oxidative decarboxylation of propionate groups of rings A and B of coproporphyrinogen III to yield the vinyl groups in protoporphyrinogen IX.</text>
</comment>
<dbReference type="GO" id="GO:0046872">
    <property type="term" value="F:metal ion binding"/>
    <property type="evidence" value="ECO:0007669"/>
    <property type="project" value="UniProtKB-KW"/>
</dbReference>